<gene>
    <name evidence="10" type="primary">ABRU</name>
</gene>
<dbReference type="Gene3D" id="3.30.160.60">
    <property type="entry name" value="Classic Zinc Finger"/>
    <property type="match status" value="1"/>
</dbReference>
<dbReference type="AlphaFoldDB" id="W8BSW8"/>
<dbReference type="Pfam" id="PF00096">
    <property type="entry name" value="zf-C2H2"/>
    <property type="match status" value="1"/>
</dbReference>
<feature type="domain" description="C2H2-type" evidence="9">
    <location>
        <begin position="409"/>
        <end position="437"/>
    </location>
</feature>
<dbReference type="PROSITE" id="PS50097">
    <property type="entry name" value="BTB"/>
    <property type="match status" value="1"/>
</dbReference>
<dbReference type="GO" id="GO:0061061">
    <property type="term" value="P:muscle structure development"/>
    <property type="evidence" value="ECO:0007669"/>
    <property type="project" value="UniProtKB-ARBA"/>
</dbReference>
<feature type="region of interest" description="Disordered" evidence="7">
    <location>
        <begin position="194"/>
        <end position="216"/>
    </location>
</feature>
<evidence type="ECO:0000256" key="5">
    <source>
        <dbReference type="ARBA" id="ARBA00023242"/>
    </source>
</evidence>
<feature type="domain" description="C2H2-type" evidence="9">
    <location>
        <begin position="380"/>
        <end position="404"/>
    </location>
</feature>
<keyword evidence="6" id="KW-0862">Zinc</keyword>
<dbReference type="InterPro" id="IPR051095">
    <property type="entry name" value="Dros_DevTransReg"/>
</dbReference>
<evidence type="ECO:0000259" key="9">
    <source>
        <dbReference type="PROSITE" id="PS50157"/>
    </source>
</evidence>
<feature type="compositionally biased region" description="Polar residues" evidence="7">
    <location>
        <begin position="680"/>
        <end position="697"/>
    </location>
</feature>
<dbReference type="EMBL" id="GAMC01010179">
    <property type="protein sequence ID" value="JAB96376.1"/>
    <property type="molecule type" value="mRNA"/>
</dbReference>
<evidence type="ECO:0000256" key="2">
    <source>
        <dbReference type="ARBA" id="ARBA00022473"/>
    </source>
</evidence>
<feature type="compositionally biased region" description="Polar residues" evidence="7">
    <location>
        <begin position="198"/>
        <end position="216"/>
    </location>
</feature>
<dbReference type="PROSITE" id="PS50157">
    <property type="entry name" value="ZINC_FINGER_C2H2_2"/>
    <property type="match status" value="2"/>
</dbReference>
<dbReference type="GO" id="GO:0030707">
    <property type="term" value="P:follicle cell of egg chamber development"/>
    <property type="evidence" value="ECO:0007669"/>
    <property type="project" value="UniProtKB-ARBA"/>
</dbReference>
<feature type="compositionally biased region" description="Polar residues" evidence="7">
    <location>
        <begin position="517"/>
        <end position="528"/>
    </location>
</feature>
<evidence type="ECO:0000256" key="6">
    <source>
        <dbReference type="PROSITE-ProRule" id="PRU00042"/>
    </source>
</evidence>
<dbReference type="PANTHER" id="PTHR23110">
    <property type="entry name" value="BTB DOMAIN TRANSCRIPTION FACTOR"/>
    <property type="match status" value="1"/>
</dbReference>
<keyword evidence="5" id="KW-0539">Nucleus</keyword>
<keyword evidence="3" id="KW-0479">Metal-binding</keyword>
<comment type="subcellular location">
    <subcellularLocation>
        <location evidence="1">Nucleus</location>
    </subcellularLocation>
</comment>
<keyword evidence="6" id="KW-0863">Zinc-finger</keyword>
<feature type="region of interest" description="Disordered" evidence="7">
    <location>
        <begin position="298"/>
        <end position="319"/>
    </location>
</feature>
<dbReference type="GO" id="GO:0048813">
    <property type="term" value="P:dendrite morphogenesis"/>
    <property type="evidence" value="ECO:0007669"/>
    <property type="project" value="UniProtKB-ARBA"/>
</dbReference>
<evidence type="ECO:0000256" key="1">
    <source>
        <dbReference type="ARBA" id="ARBA00004123"/>
    </source>
</evidence>
<dbReference type="SUPFAM" id="SSF54695">
    <property type="entry name" value="POZ domain"/>
    <property type="match status" value="1"/>
</dbReference>
<dbReference type="CDD" id="cd18315">
    <property type="entry name" value="BTB_POZ_BAB-like"/>
    <property type="match status" value="1"/>
</dbReference>
<dbReference type="SMART" id="SM00355">
    <property type="entry name" value="ZnF_C2H2"/>
    <property type="match status" value="2"/>
</dbReference>
<dbReference type="GO" id="GO:0007423">
    <property type="term" value="P:sensory organ development"/>
    <property type="evidence" value="ECO:0007669"/>
    <property type="project" value="UniProtKB-ARBA"/>
</dbReference>
<protein>
    <submittedName>
        <fullName evidence="10">Protein abrupt</fullName>
    </submittedName>
</protein>
<accession>W8BSW8</accession>
<evidence type="ECO:0000259" key="8">
    <source>
        <dbReference type="PROSITE" id="PS50097"/>
    </source>
</evidence>
<evidence type="ECO:0000313" key="10">
    <source>
        <dbReference type="EMBL" id="JAB96376.1"/>
    </source>
</evidence>
<evidence type="ECO:0000256" key="3">
    <source>
        <dbReference type="ARBA" id="ARBA00022723"/>
    </source>
</evidence>
<dbReference type="GO" id="GO:0006357">
    <property type="term" value="P:regulation of transcription by RNA polymerase II"/>
    <property type="evidence" value="ECO:0007669"/>
    <property type="project" value="UniProtKB-ARBA"/>
</dbReference>
<reference evidence="10" key="1">
    <citation type="submission" date="2013-07" db="EMBL/GenBank/DDBJ databases">
        <authorList>
            <person name="Geib S."/>
        </authorList>
    </citation>
    <scope>NUCLEOTIDE SEQUENCE</scope>
</reference>
<feature type="region of interest" description="Disordered" evidence="7">
    <location>
        <begin position="491"/>
        <end position="528"/>
    </location>
</feature>
<feature type="region of interest" description="Disordered" evidence="7">
    <location>
        <begin position="677"/>
        <end position="720"/>
    </location>
</feature>
<sequence length="720" mass="80231">MCSVLPNLLQMGKDQQISLPQKLTIEQHQHQQYALKWSEFQSSIINCFQRLRDEEDFVDVTISCDQRSFTAHRVVLSACSPYFRKLLKSNPCKHPIIILRDVRSDDMECLLSFMYNGEVNVAHDQLPDFLKTAHLLQIRGLADVTENWRSSGHITATKPIDNSIFLNKKYQHDPDKDNYGAGTAEKANLLPKCKSSSERPVSSTMVSSYSNDMNRNSPVLKEIKTPVPTPENMDLHRSRKILLTPPPQKRIKSADLFRAQHGINTSLPLSEGEFSAISQHSLTRERRHNVSDFERKMERIDVKSTNDESGDDESNCSSDYTIERVGNNQEINDSEDNSRPMMHNVFLGAAKPLEQQSLLNLSDFGTQRQLEIRVRATDPRPCPKCGKIYRSAHTLRTHLEDKHTVCPGYRCVLCGTVAKSRNSLHSHMSRQHRGISTKDLPVLPMPCAFDPILASRLLAKAGVKISPDDLHDRASSANSLNISGGEYGYNNQQDIDNCEKNDQFDDNPEDLTAGGINFSSGSTSDDNKQTSLLNLEHANASISQMRNDAAIAAAVALNQKELSSEQSTTNQPLLDLQLLQFLTENAFGMGITQDPRAAATLHAAKIAHLSAIGKSFDNLPSSLIQAQLDLSKEQNSKGDNPSKGCRSEGFQIGSILRQHTSYDTPLNDQIFSNIRKEQNTSEITTSKDASQPTTASQAKDVKTYDLIEDGDLNEKKSPNA</sequence>
<dbReference type="GO" id="GO:0008270">
    <property type="term" value="F:zinc ion binding"/>
    <property type="evidence" value="ECO:0007669"/>
    <property type="project" value="UniProtKB-KW"/>
</dbReference>
<dbReference type="SMART" id="SM00225">
    <property type="entry name" value="BTB"/>
    <property type="match status" value="1"/>
</dbReference>
<dbReference type="PANTHER" id="PTHR23110:SF98">
    <property type="entry name" value="PRE-LOLA-G, ISOFORM C-RELATED"/>
    <property type="match status" value="1"/>
</dbReference>
<feature type="domain" description="BTB" evidence="8">
    <location>
        <begin position="58"/>
        <end position="123"/>
    </location>
</feature>
<keyword evidence="2" id="KW-0217">Developmental protein</keyword>
<name>W8BSW8_CERCA</name>
<organism evidence="10">
    <name type="scientific">Ceratitis capitata</name>
    <name type="common">Mediterranean fruit fly</name>
    <name type="synonym">Tephritis capitata</name>
    <dbReference type="NCBI Taxonomy" id="7213"/>
    <lineage>
        <taxon>Eukaryota</taxon>
        <taxon>Metazoa</taxon>
        <taxon>Ecdysozoa</taxon>
        <taxon>Arthropoda</taxon>
        <taxon>Hexapoda</taxon>
        <taxon>Insecta</taxon>
        <taxon>Pterygota</taxon>
        <taxon>Neoptera</taxon>
        <taxon>Endopterygota</taxon>
        <taxon>Diptera</taxon>
        <taxon>Brachycera</taxon>
        <taxon>Muscomorpha</taxon>
        <taxon>Tephritoidea</taxon>
        <taxon>Tephritidae</taxon>
        <taxon>Ceratitis</taxon>
        <taxon>Ceratitis</taxon>
    </lineage>
</organism>
<reference evidence="10" key="2">
    <citation type="journal article" date="2014" name="BMC Genomics">
        <title>A genomic perspective to assessing quality of mass-reared SIT flies used in Mediterranean fruit fly (Ceratitis capitata) eradication in California.</title>
        <authorList>
            <person name="Calla B."/>
            <person name="Hall B."/>
            <person name="Hou S."/>
            <person name="Geib S.M."/>
        </authorList>
    </citation>
    <scope>NUCLEOTIDE SEQUENCE</scope>
</reference>
<dbReference type="FunFam" id="3.30.710.10:FF:000118">
    <property type="entry name" value="Abrupt, isoform B"/>
    <property type="match status" value="1"/>
</dbReference>
<dbReference type="GO" id="GO:0005634">
    <property type="term" value="C:nucleus"/>
    <property type="evidence" value="ECO:0007669"/>
    <property type="project" value="UniProtKB-SubCell"/>
</dbReference>
<dbReference type="InterPro" id="IPR011333">
    <property type="entry name" value="SKP1/BTB/POZ_sf"/>
</dbReference>
<proteinExistence type="evidence at transcript level"/>
<dbReference type="PROSITE" id="PS00028">
    <property type="entry name" value="ZINC_FINGER_C2H2_1"/>
    <property type="match status" value="1"/>
</dbReference>
<evidence type="ECO:0000256" key="4">
    <source>
        <dbReference type="ARBA" id="ARBA00022737"/>
    </source>
</evidence>
<dbReference type="InterPro" id="IPR000210">
    <property type="entry name" value="BTB/POZ_dom"/>
</dbReference>
<keyword evidence="4" id="KW-0677">Repeat</keyword>
<evidence type="ECO:0000256" key="7">
    <source>
        <dbReference type="SAM" id="MobiDB-lite"/>
    </source>
</evidence>
<dbReference type="Gene3D" id="3.30.710.10">
    <property type="entry name" value="Potassium Channel Kv1.1, Chain A"/>
    <property type="match status" value="1"/>
</dbReference>
<dbReference type="InterPro" id="IPR013087">
    <property type="entry name" value="Znf_C2H2_type"/>
</dbReference>
<dbReference type="Pfam" id="PF00651">
    <property type="entry name" value="BTB"/>
    <property type="match status" value="1"/>
</dbReference>
<dbReference type="OrthoDB" id="10261408at2759"/>